<name>A0A2T6C1U1_9FLAO</name>
<evidence type="ECO:0000313" key="4">
    <source>
        <dbReference type="Proteomes" id="UP000244090"/>
    </source>
</evidence>
<accession>A0A2T6C1U1</accession>
<dbReference type="EMBL" id="QBKT01000003">
    <property type="protein sequence ID" value="PTX62283.1"/>
    <property type="molecule type" value="Genomic_DNA"/>
</dbReference>
<dbReference type="AlphaFoldDB" id="A0A2T6C1U1"/>
<keyword evidence="4" id="KW-1185">Reference proteome</keyword>
<dbReference type="InterPro" id="IPR006016">
    <property type="entry name" value="UspA"/>
</dbReference>
<evidence type="ECO:0000256" key="1">
    <source>
        <dbReference type="ARBA" id="ARBA00008791"/>
    </source>
</evidence>
<protein>
    <submittedName>
        <fullName evidence="3">Nucleotide-binding universal stress UspA family protein</fullName>
    </submittedName>
</protein>
<dbReference type="Gene3D" id="3.40.50.12370">
    <property type="match status" value="1"/>
</dbReference>
<organism evidence="3 4">
    <name type="scientific">Kordia periserrulae</name>
    <dbReference type="NCBI Taxonomy" id="701523"/>
    <lineage>
        <taxon>Bacteria</taxon>
        <taxon>Pseudomonadati</taxon>
        <taxon>Bacteroidota</taxon>
        <taxon>Flavobacteriia</taxon>
        <taxon>Flavobacteriales</taxon>
        <taxon>Flavobacteriaceae</taxon>
        <taxon>Kordia</taxon>
    </lineage>
</organism>
<dbReference type="PRINTS" id="PR01438">
    <property type="entry name" value="UNVRSLSTRESS"/>
</dbReference>
<gene>
    <name evidence="3" type="ORF">C8N46_103383</name>
</gene>
<comment type="similarity">
    <text evidence="1">Belongs to the universal stress protein A family.</text>
</comment>
<comment type="caution">
    <text evidence="3">The sequence shown here is derived from an EMBL/GenBank/DDBJ whole genome shotgun (WGS) entry which is preliminary data.</text>
</comment>
<evidence type="ECO:0000313" key="3">
    <source>
        <dbReference type="EMBL" id="PTX62283.1"/>
    </source>
</evidence>
<dbReference type="PANTHER" id="PTHR46268">
    <property type="entry name" value="STRESS RESPONSE PROTEIN NHAX"/>
    <property type="match status" value="1"/>
</dbReference>
<sequence length="272" mass="31283">MLDLLVNVIVRMKNILLPTDFSQNSWNAIAYALQFLEHTACNFYLLHVVNDADTTDVSSYFSELCTQISTSFLKQQHHHFFSIVRHCSFVESVRDEVADKKIDMIIMGAKGVSNTQAHVVGHYAENVITKVKCKLLIIPENATYKVFDEVAFPTDFTLATDIQTLAPIDTILNDKTTSLRILHINKVTNELNQHQQANKALLEDFLDGREYSFHFLSNTHVETAVENFTERKDINLIIMAAKNLNYFKQILFHSNVDHISYHRKIPFLILHE</sequence>
<dbReference type="Pfam" id="PF00582">
    <property type="entry name" value="Usp"/>
    <property type="match status" value="1"/>
</dbReference>
<proteinExistence type="inferred from homology"/>
<evidence type="ECO:0000259" key="2">
    <source>
        <dbReference type="Pfam" id="PF00582"/>
    </source>
</evidence>
<dbReference type="SUPFAM" id="SSF52402">
    <property type="entry name" value="Adenine nucleotide alpha hydrolases-like"/>
    <property type="match status" value="2"/>
</dbReference>
<dbReference type="InterPro" id="IPR006015">
    <property type="entry name" value="Universal_stress_UspA"/>
</dbReference>
<dbReference type="PANTHER" id="PTHR46268:SF6">
    <property type="entry name" value="UNIVERSAL STRESS PROTEIN UP12"/>
    <property type="match status" value="1"/>
</dbReference>
<feature type="domain" description="UspA" evidence="2">
    <location>
        <begin position="12"/>
        <end position="139"/>
    </location>
</feature>
<dbReference type="Proteomes" id="UP000244090">
    <property type="component" value="Unassembled WGS sequence"/>
</dbReference>
<reference evidence="3 4" key="1">
    <citation type="submission" date="2018-04" db="EMBL/GenBank/DDBJ databases">
        <title>Genomic Encyclopedia of Archaeal and Bacterial Type Strains, Phase II (KMG-II): from individual species to whole genera.</title>
        <authorList>
            <person name="Goeker M."/>
        </authorList>
    </citation>
    <scope>NUCLEOTIDE SEQUENCE [LARGE SCALE GENOMIC DNA]</scope>
    <source>
        <strain evidence="3 4">DSM 25731</strain>
    </source>
</reference>
<dbReference type="CDD" id="cd00293">
    <property type="entry name" value="USP-like"/>
    <property type="match status" value="1"/>
</dbReference>